<keyword evidence="2" id="KW-1003">Cell membrane</keyword>
<evidence type="ECO:0000256" key="12">
    <source>
        <dbReference type="NCBIfam" id="TIGR04265"/>
    </source>
</evidence>
<protein>
    <recommendedName>
        <fullName evidence="12">Cardiolipin synthase</fullName>
        <ecNumber evidence="12">2.7.8.-</ecNumber>
    </recommendedName>
</protein>
<dbReference type="RefSeq" id="WP_006981008.1">
    <property type="nucleotide sequence ID" value="NZ_ABVL01000011.1"/>
</dbReference>
<evidence type="ECO:0000256" key="10">
    <source>
        <dbReference type="ARBA" id="ARBA00023209"/>
    </source>
</evidence>
<evidence type="ECO:0000256" key="5">
    <source>
        <dbReference type="ARBA" id="ARBA00022692"/>
    </source>
</evidence>
<keyword evidence="4" id="KW-0808">Transferase</keyword>
<evidence type="ECO:0000256" key="4">
    <source>
        <dbReference type="ARBA" id="ARBA00022679"/>
    </source>
</evidence>
<evidence type="ECO:0000256" key="13">
    <source>
        <dbReference type="SAM" id="Phobius"/>
    </source>
</evidence>
<feature type="transmembrane region" description="Helical" evidence="13">
    <location>
        <begin position="35"/>
        <end position="53"/>
    </location>
</feature>
<dbReference type="InterPro" id="IPR001736">
    <property type="entry name" value="PLipase_D/transphosphatidylase"/>
</dbReference>
<comment type="subcellular location">
    <subcellularLocation>
        <location evidence="1">Cell membrane</location>
        <topology evidence="1">Multi-pass membrane protein</topology>
    </subcellularLocation>
</comment>
<dbReference type="SUPFAM" id="SSF56024">
    <property type="entry name" value="Phospholipase D/nuclease"/>
    <property type="match status" value="2"/>
</dbReference>
<feature type="domain" description="PLD phosphodiesterase" evidence="14">
    <location>
        <begin position="212"/>
        <end position="239"/>
    </location>
</feature>
<feature type="transmembrane region" description="Helical" evidence="13">
    <location>
        <begin position="7"/>
        <end position="23"/>
    </location>
</feature>
<evidence type="ECO:0000256" key="11">
    <source>
        <dbReference type="ARBA" id="ARBA00023264"/>
    </source>
</evidence>
<organism evidence="15 16">
    <name type="scientific">Chthoniobacter flavus Ellin428</name>
    <dbReference type="NCBI Taxonomy" id="497964"/>
    <lineage>
        <taxon>Bacteria</taxon>
        <taxon>Pseudomonadati</taxon>
        <taxon>Verrucomicrobiota</taxon>
        <taxon>Spartobacteria</taxon>
        <taxon>Chthoniobacterales</taxon>
        <taxon>Chthoniobacteraceae</taxon>
        <taxon>Chthoniobacter</taxon>
    </lineage>
</organism>
<dbReference type="GO" id="GO:0008808">
    <property type="term" value="F:cardiolipin synthase activity"/>
    <property type="evidence" value="ECO:0007669"/>
    <property type="project" value="UniProtKB-UniRule"/>
</dbReference>
<evidence type="ECO:0000256" key="9">
    <source>
        <dbReference type="ARBA" id="ARBA00023136"/>
    </source>
</evidence>
<dbReference type="InParanoid" id="B4D445"/>
<dbReference type="Gene3D" id="3.30.870.10">
    <property type="entry name" value="Endonuclease Chain A"/>
    <property type="match status" value="2"/>
</dbReference>
<keyword evidence="11" id="KW-1208">Phospholipid metabolism</keyword>
<keyword evidence="16" id="KW-1185">Reference proteome</keyword>
<accession>B4D445</accession>
<evidence type="ECO:0000256" key="6">
    <source>
        <dbReference type="ARBA" id="ARBA00022737"/>
    </source>
</evidence>
<comment type="caution">
    <text evidence="15">The sequence shown here is derived from an EMBL/GenBank/DDBJ whole genome shotgun (WGS) entry which is preliminary data.</text>
</comment>
<dbReference type="EC" id="2.7.8.-" evidence="12"/>
<dbReference type="InterPro" id="IPR025202">
    <property type="entry name" value="PLD-like_dom"/>
</dbReference>
<evidence type="ECO:0000256" key="7">
    <source>
        <dbReference type="ARBA" id="ARBA00022989"/>
    </source>
</evidence>
<feature type="domain" description="PLD phosphodiesterase" evidence="14">
    <location>
        <begin position="388"/>
        <end position="415"/>
    </location>
</feature>
<dbReference type="CDD" id="cd09110">
    <property type="entry name" value="PLDc_CLS_1"/>
    <property type="match status" value="1"/>
</dbReference>
<keyword evidence="3" id="KW-0444">Lipid biosynthesis</keyword>
<name>B4D445_9BACT</name>
<dbReference type="eggNOG" id="COG1502">
    <property type="taxonomic scope" value="Bacteria"/>
</dbReference>
<evidence type="ECO:0000259" key="14">
    <source>
        <dbReference type="PROSITE" id="PS50035"/>
    </source>
</evidence>
<dbReference type="Proteomes" id="UP000005824">
    <property type="component" value="Unassembled WGS sequence"/>
</dbReference>
<evidence type="ECO:0000256" key="3">
    <source>
        <dbReference type="ARBA" id="ARBA00022516"/>
    </source>
</evidence>
<keyword evidence="10" id="KW-0594">Phospholipid biosynthesis</keyword>
<reference evidence="15 16" key="1">
    <citation type="journal article" date="2011" name="J. Bacteriol.">
        <title>Genome sequence of Chthoniobacter flavus Ellin428, an aerobic heterotrophic soil bacterium.</title>
        <authorList>
            <person name="Kant R."/>
            <person name="van Passel M.W."/>
            <person name="Palva A."/>
            <person name="Lucas S."/>
            <person name="Lapidus A."/>
            <person name="Glavina Del Rio T."/>
            <person name="Dalin E."/>
            <person name="Tice H."/>
            <person name="Bruce D."/>
            <person name="Goodwin L."/>
            <person name="Pitluck S."/>
            <person name="Larimer F.W."/>
            <person name="Land M.L."/>
            <person name="Hauser L."/>
            <person name="Sangwan P."/>
            <person name="de Vos W.M."/>
            <person name="Janssen P.H."/>
            <person name="Smidt H."/>
        </authorList>
    </citation>
    <scope>NUCLEOTIDE SEQUENCE [LARGE SCALE GENOMIC DNA]</scope>
    <source>
        <strain evidence="15 16">Ellin428</strain>
    </source>
</reference>
<evidence type="ECO:0000256" key="8">
    <source>
        <dbReference type="ARBA" id="ARBA00023098"/>
    </source>
</evidence>
<keyword evidence="7 13" id="KW-1133">Transmembrane helix</keyword>
<evidence type="ECO:0000256" key="1">
    <source>
        <dbReference type="ARBA" id="ARBA00004651"/>
    </source>
</evidence>
<dbReference type="GO" id="GO:0005886">
    <property type="term" value="C:plasma membrane"/>
    <property type="evidence" value="ECO:0007669"/>
    <property type="project" value="UniProtKB-SubCell"/>
</dbReference>
<dbReference type="InterPro" id="IPR027379">
    <property type="entry name" value="CLS_N"/>
</dbReference>
<dbReference type="EMBL" id="ABVL01000011">
    <property type="protein sequence ID" value="EDY18646.1"/>
    <property type="molecule type" value="Genomic_DNA"/>
</dbReference>
<dbReference type="GO" id="GO:0032049">
    <property type="term" value="P:cardiolipin biosynthetic process"/>
    <property type="evidence" value="ECO:0007669"/>
    <property type="project" value="UniProtKB-UniRule"/>
</dbReference>
<dbReference type="AlphaFoldDB" id="B4D445"/>
<dbReference type="CDD" id="cd09112">
    <property type="entry name" value="PLDc_CLS_2"/>
    <property type="match status" value="1"/>
</dbReference>
<dbReference type="Pfam" id="PF13396">
    <property type="entry name" value="PLDc_N"/>
    <property type="match status" value="1"/>
</dbReference>
<keyword evidence="5 13" id="KW-0812">Transmembrane</keyword>
<keyword evidence="6" id="KW-0677">Repeat</keyword>
<dbReference type="PANTHER" id="PTHR21248">
    <property type="entry name" value="CARDIOLIPIN SYNTHASE"/>
    <property type="match status" value="1"/>
</dbReference>
<evidence type="ECO:0000256" key="2">
    <source>
        <dbReference type="ARBA" id="ARBA00022475"/>
    </source>
</evidence>
<dbReference type="PANTHER" id="PTHR21248:SF22">
    <property type="entry name" value="PHOSPHOLIPASE D"/>
    <property type="match status" value="1"/>
</dbReference>
<dbReference type="Pfam" id="PF13091">
    <property type="entry name" value="PLDc_2"/>
    <property type="match status" value="2"/>
</dbReference>
<keyword evidence="9 13" id="KW-0472">Membrane</keyword>
<evidence type="ECO:0000313" key="16">
    <source>
        <dbReference type="Proteomes" id="UP000005824"/>
    </source>
</evidence>
<dbReference type="NCBIfam" id="TIGR04265">
    <property type="entry name" value="bac_cardiolipin"/>
    <property type="match status" value="1"/>
</dbReference>
<dbReference type="SMART" id="SM00155">
    <property type="entry name" value="PLDc"/>
    <property type="match status" value="2"/>
</dbReference>
<keyword evidence="8" id="KW-0443">Lipid metabolism</keyword>
<proteinExistence type="predicted"/>
<evidence type="ECO:0000313" key="15">
    <source>
        <dbReference type="EMBL" id="EDY18646.1"/>
    </source>
</evidence>
<sequence length="476" mass="54778">MSFHWSIAWFGYLLTLGAIPHILLRNKPPVSTLAWIWAVILFPYVGTLFYFVFGTERIERKKLRARREMAASGARSERRVTAFTRTLLDELPDPERAAVELLNNINELAVSSVQSTRLLVGGAQFFSALGQRIDEAREHVHIEFFIWRDDARGRELREHLIAAAKRGVEVRVLVDQIGSFGLRRSFFDPLCEAGGKFAWFRTAHPLRNRWTFHLRNHRKLQIIDGRIAFVGGMNMAREYAGEDPEVGPWRDVQIELTGGVAKRLQMTFADDWFFVTEEKLLEKHYYPQPVVPQKYLVQSMPDGPDSPDDPIQMSMVYLLNSARHRVWLTAGYFVPKEPLLTALELAAARGVDVRLLVSEKSDHPLLVNVGRSYYEELLRFGVKIYEYDKGINHAKVTLIDDKWLMVGSANFDIRSMRLNFELNVAVRDPERAAELEAVLAHDFDLDSRPIVLEEFLVRPWSQRLKESLLRPLAPLL</sequence>
<dbReference type="STRING" id="497964.CfE428DRAFT_3683"/>
<dbReference type="InterPro" id="IPR022924">
    <property type="entry name" value="Cardiolipin_synthase"/>
</dbReference>
<dbReference type="PROSITE" id="PS50035">
    <property type="entry name" value="PLD"/>
    <property type="match status" value="2"/>
</dbReference>
<gene>
    <name evidence="15" type="ORF">CfE428DRAFT_3683</name>
</gene>